<dbReference type="Proteomes" id="UP000828390">
    <property type="component" value="Unassembled WGS sequence"/>
</dbReference>
<evidence type="ECO:0000313" key="3">
    <source>
        <dbReference type="Proteomes" id="UP000828390"/>
    </source>
</evidence>
<keyword evidence="1" id="KW-0732">Signal</keyword>
<organism evidence="2 3">
    <name type="scientific">Dreissena polymorpha</name>
    <name type="common">Zebra mussel</name>
    <name type="synonym">Mytilus polymorpha</name>
    <dbReference type="NCBI Taxonomy" id="45954"/>
    <lineage>
        <taxon>Eukaryota</taxon>
        <taxon>Metazoa</taxon>
        <taxon>Spiralia</taxon>
        <taxon>Lophotrochozoa</taxon>
        <taxon>Mollusca</taxon>
        <taxon>Bivalvia</taxon>
        <taxon>Autobranchia</taxon>
        <taxon>Heteroconchia</taxon>
        <taxon>Euheterodonta</taxon>
        <taxon>Imparidentia</taxon>
        <taxon>Neoheterodontei</taxon>
        <taxon>Myida</taxon>
        <taxon>Dreissenoidea</taxon>
        <taxon>Dreissenidae</taxon>
        <taxon>Dreissena</taxon>
    </lineage>
</organism>
<feature type="signal peptide" evidence="1">
    <location>
        <begin position="1"/>
        <end position="18"/>
    </location>
</feature>
<proteinExistence type="predicted"/>
<reference evidence="2" key="1">
    <citation type="journal article" date="2019" name="bioRxiv">
        <title>The Genome of the Zebra Mussel, Dreissena polymorpha: A Resource for Invasive Species Research.</title>
        <authorList>
            <person name="McCartney M.A."/>
            <person name="Auch B."/>
            <person name="Kono T."/>
            <person name="Mallez S."/>
            <person name="Zhang Y."/>
            <person name="Obille A."/>
            <person name="Becker A."/>
            <person name="Abrahante J.E."/>
            <person name="Garbe J."/>
            <person name="Badalamenti J.P."/>
            <person name="Herman A."/>
            <person name="Mangelson H."/>
            <person name="Liachko I."/>
            <person name="Sullivan S."/>
            <person name="Sone E.D."/>
            <person name="Koren S."/>
            <person name="Silverstein K.A.T."/>
            <person name="Beckman K.B."/>
            <person name="Gohl D.M."/>
        </authorList>
    </citation>
    <scope>NUCLEOTIDE SEQUENCE</scope>
    <source>
        <strain evidence="2">Duluth1</strain>
        <tissue evidence="2">Whole animal</tissue>
    </source>
</reference>
<dbReference type="EMBL" id="JAIWYP010000015">
    <property type="protein sequence ID" value="KAH3701524.1"/>
    <property type="molecule type" value="Genomic_DNA"/>
</dbReference>
<feature type="chain" id="PRO_5038386049" evidence="1">
    <location>
        <begin position="19"/>
        <end position="61"/>
    </location>
</feature>
<comment type="caution">
    <text evidence="2">The sequence shown here is derived from an EMBL/GenBank/DDBJ whole genome shotgun (WGS) entry which is preliminary data.</text>
</comment>
<reference evidence="2" key="2">
    <citation type="submission" date="2020-11" db="EMBL/GenBank/DDBJ databases">
        <authorList>
            <person name="McCartney M.A."/>
            <person name="Auch B."/>
            <person name="Kono T."/>
            <person name="Mallez S."/>
            <person name="Becker A."/>
            <person name="Gohl D.M."/>
            <person name="Silverstein K.A.T."/>
            <person name="Koren S."/>
            <person name="Bechman K.B."/>
            <person name="Herman A."/>
            <person name="Abrahante J.E."/>
            <person name="Garbe J."/>
        </authorList>
    </citation>
    <scope>NUCLEOTIDE SEQUENCE</scope>
    <source>
        <strain evidence="2">Duluth1</strain>
        <tissue evidence="2">Whole animal</tissue>
    </source>
</reference>
<dbReference type="AlphaFoldDB" id="A0A9D4BMG6"/>
<keyword evidence="3" id="KW-1185">Reference proteome</keyword>
<accession>A0A9D4BMG6</accession>
<protein>
    <submittedName>
        <fullName evidence="2">Uncharacterized protein</fullName>
    </submittedName>
</protein>
<evidence type="ECO:0000313" key="2">
    <source>
        <dbReference type="EMBL" id="KAH3701524.1"/>
    </source>
</evidence>
<name>A0A9D4BMG6_DREPO</name>
<gene>
    <name evidence="2" type="ORF">DPMN_076513</name>
</gene>
<sequence length="61" mass="6838">MGSNLSHLVLALVCYNYATYPLCKKLTDVATTYSVTPVKATGIDYLQRNGLEVDWNRLLTE</sequence>
<evidence type="ECO:0000256" key="1">
    <source>
        <dbReference type="SAM" id="SignalP"/>
    </source>
</evidence>